<evidence type="ECO:0000313" key="5">
    <source>
        <dbReference type="Proteomes" id="UP000054007"/>
    </source>
</evidence>
<evidence type="ECO:0000256" key="1">
    <source>
        <dbReference type="ARBA" id="ARBA00004687"/>
    </source>
</evidence>
<dbReference type="UniPathway" id="UPA00196"/>
<dbReference type="STRING" id="1314674.A0A0D7BXI9"/>
<comment type="similarity">
    <text evidence="2">Belongs to the PIGH family.</text>
</comment>
<dbReference type="EMBL" id="KN880431">
    <property type="protein sequence ID" value="KIY74356.1"/>
    <property type="molecule type" value="Genomic_DNA"/>
</dbReference>
<proteinExistence type="inferred from homology"/>
<name>A0A0D7BXI9_9AGAR</name>
<protein>
    <recommendedName>
        <fullName evidence="3">Phosphatidylinositol N-acetylglucosaminyltransferase subunit H conserved domain-containing protein</fullName>
    </recommendedName>
</protein>
<dbReference type="AlphaFoldDB" id="A0A0D7BXI9"/>
<dbReference type="OrthoDB" id="6256716at2759"/>
<sequence>MPEQFVAVHTATFHEFRIECIENGTNAFVTILVLGTLSSVLYLYSAYLPLVLAIALLWRQQNSLISESLFIVPGHGIQLEQQRGPRTFRRTTRRFVPLSRLRDVVINEGLSGWNVRYYLAVVTEDQTGATRLEVVFEVRVGQLWCALGSHSRKSFLPRFPILHKVYNEVHDILEDDWRGDIAACSHRSAGGKY</sequence>
<feature type="domain" description="Phosphatidylinositol N-acetylglucosaminyltransferase subunit H conserved" evidence="3">
    <location>
        <begin position="68"/>
        <end position="137"/>
    </location>
</feature>
<dbReference type="Proteomes" id="UP000054007">
    <property type="component" value="Unassembled WGS sequence"/>
</dbReference>
<gene>
    <name evidence="4" type="ORF">CYLTODRAFT_3141</name>
</gene>
<organism evidence="4 5">
    <name type="scientific">Cylindrobasidium torrendii FP15055 ss-10</name>
    <dbReference type="NCBI Taxonomy" id="1314674"/>
    <lineage>
        <taxon>Eukaryota</taxon>
        <taxon>Fungi</taxon>
        <taxon>Dikarya</taxon>
        <taxon>Basidiomycota</taxon>
        <taxon>Agaricomycotina</taxon>
        <taxon>Agaricomycetes</taxon>
        <taxon>Agaricomycetidae</taxon>
        <taxon>Agaricales</taxon>
        <taxon>Marasmiineae</taxon>
        <taxon>Physalacriaceae</taxon>
        <taxon>Cylindrobasidium</taxon>
    </lineage>
</organism>
<dbReference type="GO" id="GO:0006506">
    <property type="term" value="P:GPI anchor biosynthetic process"/>
    <property type="evidence" value="ECO:0007669"/>
    <property type="project" value="UniProtKB-UniPathway"/>
</dbReference>
<dbReference type="InterPro" id="IPR044215">
    <property type="entry name" value="PIG-H"/>
</dbReference>
<evidence type="ECO:0000259" key="3">
    <source>
        <dbReference type="Pfam" id="PF10181"/>
    </source>
</evidence>
<accession>A0A0D7BXI9</accession>
<reference evidence="4 5" key="1">
    <citation type="journal article" date="2015" name="Fungal Genet. Biol.">
        <title>Evolution of novel wood decay mechanisms in Agaricales revealed by the genome sequences of Fistulina hepatica and Cylindrobasidium torrendii.</title>
        <authorList>
            <person name="Floudas D."/>
            <person name="Held B.W."/>
            <person name="Riley R."/>
            <person name="Nagy L.G."/>
            <person name="Koehler G."/>
            <person name="Ransdell A.S."/>
            <person name="Younus H."/>
            <person name="Chow J."/>
            <person name="Chiniquy J."/>
            <person name="Lipzen A."/>
            <person name="Tritt A."/>
            <person name="Sun H."/>
            <person name="Haridas S."/>
            <person name="LaButti K."/>
            <person name="Ohm R.A."/>
            <person name="Kues U."/>
            <person name="Blanchette R.A."/>
            <person name="Grigoriev I.V."/>
            <person name="Minto R.E."/>
            <person name="Hibbett D.S."/>
        </authorList>
    </citation>
    <scope>NUCLEOTIDE SEQUENCE [LARGE SCALE GENOMIC DNA]</scope>
    <source>
        <strain evidence="4 5">FP15055 ss-10</strain>
    </source>
</reference>
<dbReference type="PANTHER" id="PTHR15231">
    <property type="entry name" value="PHOSPHATIDYLINOSITOL N-ACETYLGLUCOSAMINYLTRANSFERASE SUBUNIT H"/>
    <property type="match status" value="1"/>
</dbReference>
<dbReference type="PANTHER" id="PTHR15231:SF1">
    <property type="entry name" value="PHOSPHATIDYLINOSITOL N-ACETYLGLUCOSAMINYLTRANSFERASE SUBUNIT H"/>
    <property type="match status" value="1"/>
</dbReference>
<evidence type="ECO:0000313" key="4">
    <source>
        <dbReference type="EMBL" id="KIY74356.1"/>
    </source>
</evidence>
<dbReference type="Pfam" id="PF10181">
    <property type="entry name" value="PIG-H"/>
    <property type="match status" value="1"/>
</dbReference>
<dbReference type="InterPro" id="IPR019328">
    <property type="entry name" value="PIGH-H_dom"/>
</dbReference>
<comment type="pathway">
    <text evidence="1">Glycolipid biosynthesis; glycosylphosphatidylinositol-anchor biosynthesis.</text>
</comment>
<dbReference type="GO" id="GO:0000506">
    <property type="term" value="C:glycosylphosphatidylinositol-N-acetylglucosaminyltransferase (GPI-GnT) complex"/>
    <property type="evidence" value="ECO:0007669"/>
    <property type="project" value="InterPro"/>
</dbReference>
<evidence type="ECO:0000256" key="2">
    <source>
        <dbReference type="ARBA" id="ARBA00009610"/>
    </source>
</evidence>
<keyword evidence="5" id="KW-1185">Reference proteome</keyword>